<reference evidence="2 3" key="1">
    <citation type="submission" date="2018-07" db="EMBL/GenBank/DDBJ databases">
        <title>Genomic and Epidemiologic Investigation of an Indolent Hospital Outbreak.</title>
        <authorList>
            <person name="Johnson R.C."/>
            <person name="Deming C."/>
            <person name="Conlan S."/>
            <person name="Zellmer C.J."/>
            <person name="Michelin A.V."/>
            <person name="Lee-Lin S."/>
            <person name="Thomas P.J."/>
            <person name="Park M."/>
            <person name="Weingarten R.A."/>
            <person name="Less J."/>
            <person name="Dekker J.P."/>
            <person name="Frank K.M."/>
            <person name="Musser K.A."/>
            <person name="Mcquiston J.R."/>
            <person name="Henderson D.K."/>
            <person name="Lau A.F."/>
            <person name="Palmore T.N."/>
            <person name="Segre J.A."/>
        </authorList>
    </citation>
    <scope>NUCLEOTIDE SEQUENCE [LARGE SCALE GENOMIC DNA]</scope>
    <source>
        <strain evidence="2 3">SK-CDC1_0717</strain>
    </source>
</reference>
<dbReference type="RefSeq" id="WP_126004815.1">
    <property type="nucleotide sequence ID" value="NZ_QQYZ01000012.1"/>
</dbReference>
<gene>
    <name evidence="2" type="ORF">DAH66_13600</name>
</gene>
<proteinExistence type="predicted"/>
<evidence type="ECO:0000313" key="3">
    <source>
        <dbReference type="Proteomes" id="UP000287746"/>
    </source>
</evidence>
<evidence type="ECO:0000259" key="1">
    <source>
        <dbReference type="Pfam" id="PF21880"/>
    </source>
</evidence>
<protein>
    <recommendedName>
        <fullName evidence="1">DUF6916 domain-containing protein</fullName>
    </recommendedName>
</protein>
<feature type="domain" description="DUF6916" evidence="1">
    <location>
        <begin position="10"/>
        <end position="99"/>
    </location>
</feature>
<dbReference type="AlphaFoldDB" id="A0A430G262"/>
<organism evidence="2 3">
    <name type="scientific">Sphingomonas koreensis</name>
    <dbReference type="NCBI Taxonomy" id="93064"/>
    <lineage>
        <taxon>Bacteria</taxon>
        <taxon>Pseudomonadati</taxon>
        <taxon>Pseudomonadota</taxon>
        <taxon>Alphaproteobacteria</taxon>
        <taxon>Sphingomonadales</taxon>
        <taxon>Sphingomonadaceae</taxon>
        <taxon>Sphingomonas</taxon>
    </lineage>
</organism>
<comment type="caution">
    <text evidence="2">The sequence shown here is derived from an EMBL/GenBank/DDBJ whole genome shotgun (WGS) entry which is preliminary data.</text>
</comment>
<name>A0A430G262_9SPHN</name>
<dbReference type="EMBL" id="QQYZ01000012">
    <property type="protein sequence ID" value="RSY82555.1"/>
    <property type="molecule type" value="Genomic_DNA"/>
</dbReference>
<dbReference type="Pfam" id="PF21880">
    <property type="entry name" value="DUF6916"/>
    <property type="match status" value="1"/>
</dbReference>
<dbReference type="InterPro" id="IPR054209">
    <property type="entry name" value="DUF6916"/>
</dbReference>
<accession>A0A430G262</accession>
<sequence>MMTADAVRGLTLGDFEGRIGAGFAIETELGTHTLELAVVEPMPQSTRPEGGFRLEFAGPPEPRLPQSIYRFVIDGAAHDIFIVAIGYRPEGGIRYEAVFF</sequence>
<dbReference type="Proteomes" id="UP000287746">
    <property type="component" value="Unassembled WGS sequence"/>
</dbReference>
<evidence type="ECO:0000313" key="2">
    <source>
        <dbReference type="EMBL" id="RSY82555.1"/>
    </source>
</evidence>